<keyword evidence="11" id="KW-1185">Reference proteome</keyword>
<keyword evidence="2" id="KW-0813">Transport</keyword>
<reference evidence="11" key="1">
    <citation type="submission" date="2016-10" db="EMBL/GenBank/DDBJ databases">
        <authorList>
            <person name="Varghese N."/>
            <person name="Submissions S."/>
        </authorList>
    </citation>
    <scope>NUCLEOTIDE SEQUENCE [LARGE SCALE GENOMIC DNA]</scope>
    <source>
        <strain evidence="11">DSM 24740</strain>
    </source>
</reference>
<accession>A0A1H9P5T2</accession>
<dbReference type="InParanoid" id="A0A1H9P5T2"/>
<evidence type="ECO:0000313" key="10">
    <source>
        <dbReference type="EMBL" id="SER43550.1"/>
    </source>
</evidence>
<dbReference type="Pfam" id="PF04143">
    <property type="entry name" value="Sulf_transp"/>
    <property type="match status" value="1"/>
</dbReference>
<organism evidence="10 11">
    <name type="scientific">Neolewinella agarilytica</name>
    <dbReference type="NCBI Taxonomy" id="478744"/>
    <lineage>
        <taxon>Bacteria</taxon>
        <taxon>Pseudomonadati</taxon>
        <taxon>Bacteroidota</taxon>
        <taxon>Saprospiria</taxon>
        <taxon>Saprospirales</taxon>
        <taxon>Lewinellaceae</taxon>
        <taxon>Neolewinella</taxon>
    </lineage>
</organism>
<evidence type="ECO:0000256" key="5">
    <source>
        <dbReference type="ARBA" id="ARBA00022692"/>
    </source>
</evidence>
<dbReference type="Proteomes" id="UP000199021">
    <property type="component" value="Unassembled WGS sequence"/>
</dbReference>
<evidence type="ECO:0000256" key="2">
    <source>
        <dbReference type="ARBA" id="ARBA00022448"/>
    </source>
</evidence>
<feature type="transmembrane region" description="Helical" evidence="9">
    <location>
        <begin position="168"/>
        <end position="193"/>
    </location>
</feature>
<dbReference type="EMBL" id="FOFB01000043">
    <property type="protein sequence ID" value="SER43550.1"/>
    <property type="molecule type" value="Genomic_DNA"/>
</dbReference>
<evidence type="ECO:0000256" key="8">
    <source>
        <dbReference type="ARBA" id="ARBA00035655"/>
    </source>
</evidence>
<evidence type="ECO:0000256" key="6">
    <source>
        <dbReference type="ARBA" id="ARBA00022989"/>
    </source>
</evidence>
<dbReference type="PANTHER" id="PTHR30574">
    <property type="entry name" value="INNER MEMBRANE PROTEIN YEDE"/>
    <property type="match status" value="1"/>
</dbReference>
<dbReference type="InterPro" id="IPR007272">
    <property type="entry name" value="Sulf_transp_TsuA/YedE"/>
</dbReference>
<feature type="transmembrane region" description="Helical" evidence="9">
    <location>
        <begin position="12"/>
        <end position="29"/>
    </location>
</feature>
<evidence type="ECO:0000256" key="7">
    <source>
        <dbReference type="ARBA" id="ARBA00023136"/>
    </source>
</evidence>
<dbReference type="PANTHER" id="PTHR30574:SF1">
    <property type="entry name" value="SULPHUR TRANSPORT DOMAIN-CONTAINING PROTEIN"/>
    <property type="match status" value="1"/>
</dbReference>
<name>A0A1H9P5T2_9BACT</name>
<feature type="transmembrane region" description="Helical" evidence="9">
    <location>
        <begin position="131"/>
        <end position="148"/>
    </location>
</feature>
<dbReference type="RefSeq" id="WP_090173434.1">
    <property type="nucleotide sequence ID" value="NZ_FOFB01000043.1"/>
</dbReference>
<keyword evidence="7 9" id="KW-0472">Membrane</keyword>
<evidence type="ECO:0000313" key="11">
    <source>
        <dbReference type="Proteomes" id="UP000199021"/>
    </source>
</evidence>
<keyword evidence="3" id="KW-1003">Cell membrane</keyword>
<keyword evidence="6 9" id="KW-1133">Transmembrane helix</keyword>
<dbReference type="AlphaFoldDB" id="A0A1H9P5T2"/>
<gene>
    <name evidence="10" type="ORF">SAMN05444359_1436</name>
</gene>
<evidence type="ECO:0000256" key="4">
    <source>
        <dbReference type="ARBA" id="ARBA00022519"/>
    </source>
</evidence>
<evidence type="ECO:0000256" key="3">
    <source>
        <dbReference type="ARBA" id="ARBA00022475"/>
    </source>
</evidence>
<keyword evidence="4" id="KW-0997">Cell inner membrane</keyword>
<keyword evidence="5 9" id="KW-0812">Transmembrane</keyword>
<evidence type="ECO:0008006" key="12">
    <source>
        <dbReference type="Google" id="ProtNLM"/>
    </source>
</evidence>
<dbReference type="STRING" id="478744.SAMN05444359_1436"/>
<proteinExistence type="inferred from homology"/>
<comment type="subcellular location">
    <subcellularLocation>
        <location evidence="1">Cell inner membrane</location>
        <topology evidence="1">Multi-pass membrane protein</topology>
    </subcellularLocation>
</comment>
<feature type="transmembrane region" description="Helical" evidence="9">
    <location>
        <begin position="63"/>
        <end position="82"/>
    </location>
</feature>
<comment type="similarity">
    <text evidence="8">Belongs to the TsuA/YedE (TC 9.B.102) family.</text>
</comment>
<protein>
    <recommendedName>
        <fullName evidence="12">Sulphur transport domain-containing protein</fullName>
    </recommendedName>
</protein>
<dbReference type="GO" id="GO:0005886">
    <property type="term" value="C:plasma membrane"/>
    <property type="evidence" value="ECO:0007669"/>
    <property type="project" value="UniProtKB-SubCell"/>
</dbReference>
<sequence length="194" mass="20614">MLDIIQGPWHWAVSGLLISGVMFALLYAGKEFGVSANLRTMCSMAGAGKHADFFKIDWKAQRWNLLFVGGAVIGGFLATTFLTNPEPVAISSATENWLTTLSIDTPSSGEQGGGYVPHELFSLTEMGWKQLAFLLVGGFLIGFGTRWAGGCTSGHAISGLSNLQVPSLVAVVGFFIGGLLMTWLVLPALLGIYV</sequence>
<evidence type="ECO:0000256" key="9">
    <source>
        <dbReference type="SAM" id="Phobius"/>
    </source>
</evidence>
<evidence type="ECO:0000256" key="1">
    <source>
        <dbReference type="ARBA" id="ARBA00004429"/>
    </source>
</evidence>
<dbReference type="OrthoDB" id="9814020at2"/>